<feature type="domain" description="TonB-dependent receptor plug" evidence="2">
    <location>
        <begin position="73"/>
        <end position="142"/>
    </location>
</feature>
<feature type="chain" id="PRO_5043784366" description="TonB-dependent receptor plug domain-containing protein" evidence="1">
    <location>
        <begin position="20"/>
        <end position="151"/>
    </location>
</feature>
<dbReference type="KEGG" id="cbat:M666_13750"/>
<evidence type="ECO:0000313" key="3">
    <source>
        <dbReference type="EMBL" id="AIZ42544.1"/>
    </source>
</evidence>
<protein>
    <recommendedName>
        <fullName evidence="2">TonB-dependent receptor plug domain-containing protein</fullName>
    </recommendedName>
</protein>
<dbReference type="InterPro" id="IPR012910">
    <property type="entry name" value="Plug_dom"/>
</dbReference>
<keyword evidence="1" id="KW-0732">Signal</keyword>
<proteinExistence type="predicted"/>
<dbReference type="Gene3D" id="2.170.130.10">
    <property type="entry name" value="TonB-dependent receptor, plug domain"/>
    <property type="match status" value="1"/>
</dbReference>
<reference evidence="3 4" key="1">
    <citation type="journal article" date="2014" name="Environ. Microbiol.">
        <title>Contrasting genomic patterns and infection strategies of two co-existing Bacteroidetes podovirus genera.</title>
        <authorList>
            <person name="Holmfeldt K."/>
            <person name="Howard-Varona C."/>
            <person name="Solonenko N."/>
            <person name="Sullivan M.B."/>
        </authorList>
    </citation>
    <scope>NUCLEOTIDE SEQUENCE [LARGE SCALE GENOMIC DNA]</scope>
    <source>
        <strain evidence="3 4">18</strain>
    </source>
</reference>
<feature type="signal peptide" evidence="1">
    <location>
        <begin position="1"/>
        <end position="19"/>
    </location>
</feature>
<dbReference type="EMBL" id="CP009976">
    <property type="protein sequence ID" value="AIZ42544.1"/>
    <property type="molecule type" value="Genomic_DNA"/>
</dbReference>
<dbReference type="AlphaFoldDB" id="A0AAU8S3K3"/>
<sequence>MMKNSLFAPIILLTLSLNAQVISDPVLENNLAGISGFCNASVQFSNGLVHGVAVADDIYPFKLYEIDSAHLNSQQDLYTAIQRAAPGVSIANTQLGQIPVITMRGDPNTVVIVDGVRYDTSILHTLNPQDIEHISVATSSISNNYLGYTLN</sequence>
<accession>A0AAU8S3K3</accession>
<gene>
    <name evidence="3" type="ORF">M666_13750</name>
</gene>
<evidence type="ECO:0000256" key="1">
    <source>
        <dbReference type="SAM" id="SignalP"/>
    </source>
</evidence>
<organism evidence="3 4">
    <name type="scientific">Cellulophaga baltica 18</name>
    <dbReference type="NCBI Taxonomy" id="1348584"/>
    <lineage>
        <taxon>Bacteria</taxon>
        <taxon>Pseudomonadati</taxon>
        <taxon>Bacteroidota</taxon>
        <taxon>Flavobacteriia</taxon>
        <taxon>Flavobacteriales</taxon>
        <taxon>Flavobacteriaceae</taxon>
        <taxon>Cellulophaga</taxon>
    </lineage>
</organism>
<dbReference type="InterPro" id="IPR037066">
    <property type="entry name" value="Plug_dom_sf"/>
</dbReference>
<dbReference type="Proteomes" id="UP000030786">
    <property type="component" value="Chromosome"/>
</dbReference>
<dbReference type="SUPFAM" id="SSF56935">
    <property type="entry name" value="Porins"/>
    <property type="match status" value="1"/>
</dbReference>
<evidence type="ECO:0000259" key="2">
    <source>
        <dbReference type="Pfam" id="PF07715"/>
    </source>
</evidence>
<dbReference type="Pfam" id="PF07715">
    <property type="entry name" value="Plug"/>
    <property type="match status" value="1"/>
</dbReference>
<name>A0AAU8S3K3_9FLAO</name>
<evidence type="ECO:0000313" key="4">
    <source>
        <dbReference type="Proteomes" id="UP000030786"/>
    </source>
</evidence>